<dbReference type="PROSITE" id="PS50110">
    <property type="entry name" value="RESPONSE_REGULATORY"/>
    <property type="match status" value="1"/>
</dbReference>
<feature type="modified residue" description="4-aspartylphosphate" evidence="2">
    <location>
        <position position="55"/>
    </location>
</feature>
<dbReference type="PANTHER" id="PTHR44591:SF3">
    <property type="entry name" value="RESPONSE REGULATORY DOMAIN-CONTAINING PROTEIN"/>
    <property type="match status" value="1"/>
</dbReference>
<dbReference type="GO" id="GO:0000160">
    <property type="term" value="P:phosphorelay signal transduction system"/>
    <property type="evidence" value="ECO:0007669"/>
    <property type="project" value="InterPro"/>
</dbReference>
<dbReference type="AlphaFoldDB" id="A0A8J7LAA7"/>
<dbReference type="RefSeq" id="WP_198127115.1">
    <property type="nucleotide sequence ID" value="NZ_JAECZC010000059.1"/>
</dbReference>
<dbReference type="InterPro" id="IPR001789">
    <property type="entry name" value="Sig_transdc_resp-reg_receiver"/>
</dbReference>
<dbReference type="EMBL" id="JAECZC010000059">
    <property type="protein sequence ID" value="MBH8565313.1"/>
    <property type="molecule type" value="Genomic_DNA"/>
</dbReference>
<dbReference type="InterPro" id="IPR050595">
    <property type="entry name" value="Bact_response_regulator"/>
</dbReference>
<reference evidence="4 5" key="1">
    <citation type="journal article" date="2021" name="Int. J. Syst. Evol. Microbiol.">
        <title>Amazonocrinis nigriterrae gen. nov., sp. nov., Atlanticothrix silvestris gen. nov., sp. nov. and Dendronalium phyllosphericum gen. nov., sp. nov., nostocacean cyanobacteria from Brazilian environments.</title>
        <authorList>
            <person name="Alvarenga D.O."/>
            <person name="Andreote A.P.D."/>
            <person name="Branco L.H.Z."/>
            <person name="Delbaje E."/>
            <person name="Cruz R.B."/>
            <person name="Varani A.M."/>
            <person name="Fiore M.F."/>
        </authorList>
    </citation>
    <scope>NUCLEOTIDE SEQUENCE [LARGE SCALE GENOMIC DNA]</scope>
    <source>
        <strain evidence="4 5">CENA67</strain>
    </source>
</reference>
<dbReference type="Proteomes" id="UP000632766">
    <property type="component" value="Unassembled WGS sequence"/>
</dbReference>
<keyword evidence="5" id="KW-1185">Reference proteome</keyword>
<evidence type="ECO:0000256" key="2">
    <source>
        <dbReference type="PROSITE-ProRule" id="PRU00169"/>
    </source>
</evidence>
<dbReference type="CDD" id="cd17552">
    <property type="entry name" value="REC_RR468-like"/>
    <property type="match status" value="1"/>
</dbReference>
<dbReference type="Pfam" id="PF00072">
    <property type="entry name" value="Response_reg"/>
    <property type="match status" value="1"/>
</dbReference>
<gene>
    <name evidence="4" type="ORF">I8748_24545</name>
</gene>
<name>A0A8J7LAA7_9NOST</name>
<keyword evidence="1 2" id="KW-0597">Phosphoprotein</keyword>
<proteinExistence type="predicted"/>
<evidence type="ECO:0000313" key="5">
    <source>
        <dbReference type="Proteomes" id="UP000632766"/>
    </source>
</evidence>
<feature type="domain" description="Response regulatory" evidence="3">
    <location>
        <begin position="5"/>
        <end position="122"/>
    </location>
</feature>
<protein>
    <submittedName>
        <fullName evidence="4">Response regulator</fullName>
    </submittedName>
</protein>
<evidence type="ECO:0000313" key="4">
    <source>
        <dbReference type="EMBL" id="MBH8565313.1"/>
    </source>
</evidence>
<organism evidence="4 5">
    <name type="scientific">Amazonocrinis nigriterrae CENA67</name>
    <dbReference type="NCBI Taxonomy" id="2794033"/>
    <lineage>
        <taxon>Bacteria</taxon>
        <taxon>Bacillati</taxon>
        <taxon>Cyanobacteriota</taxon>
        <taxon>Cyanophyceae</taxon>
        <taxon>Nostocales</taxon>
        <taxon>Nostocaceae</taxon>
        <taxon>Amazonocrinis</taxon>
        <taxon>Amazonocrinis nigriterrae</taxon>
    </lineage>
</organism>
<dbReference type="SMART" id="SM00448">
    <property type="entry name" value="REC"/>
    <property type="match status" value="1"/>
</dbReference>
<dbReference type="Gene3D" id="3.40.50.2300">
    <property type="match status" value="1"/>
</dbReference>
<dbReference type="SUPFAM" id="SSF52172">
    <property type="entry name" value="CheY-like"/>
    <property type="match status" value="1"/>
</dbReference>
<evidence type="ECO:0000259" key="3">
    <source>
        <dbReference type="PROSITE" id="PS50110"/>
    </source>
</evidence>
<dbReference type="PANTHER" id="PTHR44591">
    <property type="entry name" value="STRESS RESPONSE REGULATOR PROTEIN 1"/>
    <property type="match status" value="1"/>
</dbReference>
<comment type="caution">
    <text evidence="4">The sequence shown here is derived from an EMBL/GenBank/DDBJ whole genome shotgun (WGS) entry which is preliminary data.</text>
</comment>
<sequence length="140" mass="15399">MTTKKILLIDDEATIRELVQACLSDLAGWNVMTVASAQAGLKQLAQERPDAILLDVLMPGMDAITFLHRLQEQPLTQEIPVIFLSVRAACFTPQKLQQLGVVEAIAKPFNPLTLASAIARVLGWGLQDENEFVTEPQPIH</sequence>
<evidence type="ECO:0000256" key="1">
    <source>
        <dbReference type="ARBA" id="ARBA00022553"/>
    </source>
</evidence>
<accession>A0A8J7LAA7</accession>
<dbReference type="InterPro" id="IPR011006">
    <property type="entry name" value="CheY-like_superfamily"/>
</dbReference>